<dbReference type="Gene3D" id="1.25.10.10">
    <property type="entry name" value="Leucine-rich Repeat Variant"/>
    <property type="match status" value="1"/>
</dbReference>
<evidence type="ECO:0000313" key="4">
    <source>
        <dbReference type="EMBL" id="CAF0781183.1"/>
    </source>
</evidence>
<dbReference type="Pfam" id="PF18027">
    <property type="entry name" value="Pepdidase_M14_N"/>
    <property type="match status" value="1"/>
</dbReference>
<dbReference type="Proteomes" id="UP000681722">
    <property type="component" value="Unassembled WGS sequence"/>
</dbReference>
<dbReference type="PANTHER" id="PTHR12756:SF11">
    <property type="entry name" value="CYTOSOLIC CARBOXYPEPTIDASE 1"/>
    <property type="match status" value="1"/>
</dbReference>
<dbReference type="AlphaFoldDB" id="A0A813REX0"/>
<feature type="compositionally biased region" description="Acidic residues" evidence="2">
    <location>
        <begin position="397"/>
        <end position="418"/>
    </location>
</feature>
<dbReference type="InterPro" id="IPR016024">
    <property type="entry name" value="ARM-type_fold"/>
</dbReference>
<feature type="region of interest" description="Disordered" evidence="2">
    <location>
        <begin position="996"/>
        <end position="1044"/>
    </location>
</feature>
<name>A0A813REX0_9BILA</name>
<dbReference type="Proteomes" id="UP000663829">
    <property type="component" value="Unassembled WGS sequence"/>
</dbReference>
<evidence type="ECO:0000313" key="6">
    <source>
        <dbReference type="Proteomes" id="UP000663829"/>
    </source>
</evidence>
<dbReference type="Gene3D" id="3.40.630.10">
    <property type="entry name" value="Zn peptidases"/>
    <property type="match status" value="2"/>
</dbReference>
<accession>A0A813REX0</accession>
<dbReference type="Pfam" id="PF25571">
    <property type="entry name" value="TPR_CCP1_N"/>
    <property type="match status" value="2"/>
</dbReference>
<dbReference type="OrthoDB" id="10253041at2759"/>
<feature type="compositionally biased region" description="Low complexity" evidence="2">
    <location>
        <begin position="1012"/>
        <end position="1044"/>
    </location>
</feature>
<evidence type="ECO:0000313" key="5">
    <source>
        <dbReference type="EMBL" id="CAF3564467.1"/>
    </source>
</evidence>
<dbReference type="EMBL" id="CAJNOQ010000275">
    <property type="protein sequence ID" value="CAF0781183.1"/>
    <property type="molecule type" value="Genomic_DNA"/>
</dbReference>
<reference evidence="4" key="1">
    <citation type="submission" date="2021-02" db="EMBL/GenBank/DDBJ databases">
        <authorList>
            <person name="Nowell W R."/>
        </authorList>
    </citation>
    <scope>NUCLEOTIDE SEQUENCE</scope>
</reference>
<dbReference type="EMBL" id="CAJOBC010000275">
    <property type="protein sequence ID" value="CAF3564467.1"/>
    <property type="molecule type" value="Genomic_DNA"/>
</dbReference>
<gene>
    <name evidence="4" type="ORF">GPM918_LOCUS2477</name>
    <name evidence="5" type="ORF">SRO942_LOCUS2477</name>
</gene>
<protein>
    <recommendedName>
        <fullName evidence="3">Cytosolic carboxypeptidase N-terminal domain-containing protein</fullName>
    </recommendedName>
</protein>
<comment type="cofactor">
    <cofactor evidence="1">
        <name>Zn(2+)</name>
        <dbReference type="ChEBI" id="CHEBI:29105"/>
    </cofactor>
</comment>
<evidence type="ECO:0000256" key="1">
    <source>
        <dbReference type="ARBA" id="ARBA00001947"/>
    </source>
</evidence>
<organism evidence="4 6">
    <name type="scientific">Didymodactylos carnosus</name>
    <dbReference type="NCBI Taxonomy" id="1234261"/>
    <lineage>
        <taxon>Eukaryota</taxon>
        <taxon>Metazoa</taxon>
        <taxon>Spiralia</taxon>
        <taxon>Gnathifera</taxon>
        <taxon>Rotifera</taxon>
        <taxon>Eurotatoria</taxon>
        <taxon>Bdelloidea</taxon>
        <taxon>Philodinida</taxon>
        <taxon>Philodinidae</taxon>
        <taxon>Didymodactylos</taxon>
    </lineage>
</organism>
<dbReference type="SUPFAM" id="SSF48371">
    <property type="entry name" value="ARM repeat"/>
    <property type="match status" value="1"/>
</dbReference>
<feature type="domain" description="Cytosolic carboxypeptidase N-terminal" evidence="3">
    <location>
        <begin position="648"/>
        <end position="774"/>
    </location>
</feature>
<comment type="caution">
    <text evidence="4">The sequence shown here is derived from an EMBL/GenBank/DDBJ whole genome shotgun (WGS) entry which is preliminary data.</text>
</comment>
<dbReference type="PANTHER" id="PTHR12756">
    <property type="entry name" value="CYTOSOLIC CARBOXYPEPTIDASE"/>
    <property type="match status" value="1"/>
</dbReference>
<feature type="compositionally biased region" description="Low complexity" evidence="2">
    <location>
        <begin position="446"/>
        <end position="456"/>
    </location>
</feature>
<keyword evidence="6" id="KW-1185">Reference proteome</keyword>
<feature type="compositionally biased region" description="Basic and acidic residues" evidence="2">
    <location>
        <begin position="434"/>
        <end position="445"/>
    </location>
</feature>
<feature type="compositionally biased region" description="Basic and acidic residues" evidence="2">
    <location>
        <begin position="386"/>
        <end position="396"/>
    </location>
</feature>
<dbReference type="InterPro" id="IPR040626">
    <property type="entry name" value="Pepdidase_M14_N"/>
</dbReference>
<sequence>MNMAEVQNLRKLGNELKNRDHGIDAWFQRLSQTLNKDRADSKDEQRYAARKITQHFYAEKPTFELVEKYSNVIAELLLSLPTSIQHDEVDFLSQILSIIKDILECDKKTRRPLVKELLKNDACSFLLHIIRSVSDDRYFGPDISITIHYILSTIGRHATTAATICRSGGLQPLLRLALTLDRRYIKLQKMAITVVRILTQTKRVAARVTSTTIVRDILAVVFLMDKGQSRIRTIKTKECLLKVMFNLVKSKNGRLQFLEANGFYLLYELTMNVLTNDNYCTFLDLACQVMLRCCPKQNLPIESTFSPIKYQLPPGFEYIVFNEMLIADPKVMKDLDDMRGKCKSALSSNEQQQQQQKFRPKSSMTLSTPATPPVKSLRPKSSKGRLKQDEVIKIPEDDLNDMDEDDEFCESDDDEQSDDENKNNDEDSGDDEEREQKEDLSELKETLSSSTLNNNDTNRRDPDELAMCYEQFFDEMVDPISKLRTKMAQPIIDSRTNILLLNLIQTNQMEELPREVHQDYVLRSSNHQQIPIIEDELTQKYFLTYSLLAKMTKSAYRFTKIAHPDCYGAQSNPKCEIMQKLDVKGTKTSLLGDIRRILYSPTIINRTVYDLDALLVNSSNTQMSQTNILQNDDKRQCQMPRTSDHLHFDSQFECGNLRKAIQITDDEYDLILRPDINTFHNHQWFYFEVSNMRKDATYRFNIINFEKSNSQFNSGMQPVMYSVREALENRPYWKRVGDRISYYKNTYGKKKKICYTLTMLIKFQYENDVCYIAYHYPYTYTTLMTNLVNWSNTFDRSKVYFRQQTLCKTLSGNDCPILTITNLYNATNNGNDKQQQIPIHERSYVILTSRVHPGESNASWIMKGITDYLLSDEVTARQLRDRFVFKLFPKLFQGTPGFSHSNCMFTMRKTKEGCARIVMWDEFKIDLSYTMETTYNGFDQGIYKGLQIQTSTLQLIGRDFCTVLWKLSEQEMKPFDVTPIDDLFFLSECFIQDTSTPPTKSKRSSNGLHTNSQKSSTLTTCSKSSSRSSSRSSSSSSLDSINES</sequence>
<dbReference type="InterPro" id="IPR011989">
    <property type="entry name" value="ARM-like"/>
</dbReference>
<dbReference type="SUPFAM" id="SSF53187">
    <property type="entry name" value="Zn-dependent exopeptidases"/>
    <property type="match status" value="1"/>
</dbReference>
<proteinExistence type="predicted"/>
<dbReference type="Gene3D" id="2.60.40.3120">
    <property type="match status" value="1"/>
</dbReference>
<dbReference type="InterPro" id="IPR050821">
    <property type="entry name" value="Cytosolic_carboxypeptidase"/>
</dbReference>
<evidence type="ECO:0000256" key="2">
    <source>
        <dbReference type="SAM" id="MobiDB-lite"/>
    </source>
</evidence>
<feature type="region of interest" description="Disordered" evidence="2">
    <location>
        <begin position="342"/>
        <end position="462"/>
    </location>
</feature>
<evidence type="ECO:0000259" key="3">
    <source>
        <dbReference type="Pfam" id="PF18027"/>
    </source>
</evidence>